<feature type="transmembrane region" description="Helical" evidence="9">
    <location>
        <begin position="324"/>
        <end position="349"/>
    </location>
</feature>
<feature type="transmembrane region" description="Helical" evidence="9">
    <location>
        <begin position="657"/>
        <end position="680"/>
    </location>
</feature>
<dbReference type="PANTHER" id="PTHR12385:SF4">
    <property type="entry name" value="PROTEIN PNS1"/>
    <property type="match status" value="1"/>
</dbReference>
<dbReference type="GO" id="GO:0005886">
    <property type="term" value="C:plasma membrane"/>
    <property type="evidence" value="ECO:0007669"/>
    <property type="project" value="UniProtKB-SubCell"/>
</dbReference>
<keyword evidence="5 9" id="KW-0812">Transmembrane</keyword>
<dbReference type="STRING" id="155417.A0A4Q4TSG0"/>
<evidence type="ECO:0000256" key="1">
    <source>
        <dbReference type="ARBA" id="ARBA00002957"/>
    </source>
</evidence>
<protein>
    <recommendedName>
        <fullName evidence="4">Protein PNS1</fullName>
    </recommendedName>
</protein>
<feature type="compositionally biased region" description="Pro residues" evidence="8">
    <location>
        <begin position="415"/>
        <end position="426"/>
    </location>
</feature>
<organism evidence="10 11">
    <name type="scientific">Monosporascus ibericus</name>
    <dbReference type="NCBI Taxonomy" id="155417"/>
    <lineage>
        <taxon>Eukaryota</taxon>
        <taxon>Fungi</taxon>
        <taxon>Dikarya</taxon>
        <taxon>Ascomycota</taxon>
        <taxon>Pezizomycotina</taxon>
        <taxon>Sordariomycetes</taxon>
        <taxon>Xylariomycetidae</taxon>
        <taxon>Xylariales</taxon>
        <taxon>Xylariales incertae sedis</taxon>
        <taxon>Monosporascus</taxon>
    </lineage>
</organism>
<feature type="transmembrane region" description="Helical" evidence="9">
    <location>
        <begin position="259"/>
        <end position="280"/>
    </location>
</feature>
<feature type="transmembrane region" description="Helical" evidence="9">
    <location>
        <begin position="813"/>
        <end position="842"/>
    </location>
</feature>
<dbReference type="AlphaFoldDB" id="A0A4Q4TSG0"/>
<evidence type="ECO:0000256" key="2">
    <source>
        <dbReference type="ARBA" id="ARBA00004651"/>
    </source>
</evidence>
<sequence>MDEEGHIASIDDSEEAARASRHGPSPPRASKGAVRPLLALLLTVQLAWSLYQLPLNRVVERRLCREYYDTHDPTAISPDGSIDEELCKTDEIQQGLAWVLGAMETAWIVGDFVMTIPLGFMAEKYGQKAILWLNLTPRIFTIAWALIVGFCEDLPLAAIVAGPILSILGGDCVFNSITYALAASLTDDYVTRSDTKLLAQYISKRYHWTFASAGYLLSAKAVVNFLLLTLVIPKILQSTQTTGALRSQPEISDRVNVRYARICLTVSVFGALAIALAGTIWLLFPSLLLYALGSALPIFTLSLLKSPSVSPKTRDQAQDSTETHLFSIVMMVKTLGSLLGAPLMAFLWVRGIATGGSAMGTPYFLKRLAPHHFIKPSQDRDLAWAATAVTAKFPDCEEVPQYGQPPQQAYGQPPYGQPPYGQPPYGQPQYGQPQYGQSSPPPPNQDYGNGYGEKTGFEQAFKIQGPKWNDLWAGILFLIVFLGFVAVSGISLQGYAATRNYNGGGIYDGARSVGLNTNTIIMFMFVLCVATVFSYCYVLLARTFPKQFIWVTGILNIVFGLVTAIYMLYQKSYAAGIIFLVFVVFLIFAFISWIPRIPFSALMLRTAVDVSKSYGHVYMVSALGGLLATVLAAWYSITFVAVYVKYSPGANPACSQGAGGCSSGTVTGLLVFITFAMYWISEWLKNTIHTTISGVYGSWYFHPHNLPQGATRGALKRSLTYSFGSISLGSLIVAIINFLRQLCSVAQRSEAADGNIFGYIAFLILGCLLAILDWAVEFLNRYAFSYIALYGKPYIEAAKDTWKMIKDRGIDALVNECLIGPVLSFGAIFVGYACALLGYLYVTFTDPAYNRAGDYTPVIVAFSFLIGLQICNIFTTPLSSGIDTIFVGAAWDPQALMTNHPDLYRAMVEVYPQVQVAIHA</sequence>
<dbReference type="EMBL" id="QJNU01000019">
    <property type="protein sequence ID" value="RYP10375.1"/>
    <property type="molecule type" value="Genomic_DNA"/>
</dbReference>
<gene>
    <name evidence="10" type="ORF">DL764_000709</name>
</gene>
<name>A0A4Q4TSG0_9PEZI</name>
<feature type="transmembrane region" description="Helical" evidence="9">
    <location>
        <begin position="756"/>
        <end position="776"/>
    </location>
</feature>
<feature type="transmembrane region" description="Helical" evidence="9">
    <location>
        <begin position="520"/>
        <end position="541"/>
    </location>
</feature>
<dbReference type="OrthoDB" id="44736at2759"/>
<feature type="region of interest" description="Disordered" evidence="8">
    <location>
        <begin position="1"/>
        <end position="31"/>
    </location>
</feature>
<dbReference type="InterPro" id="IPR036259">
    <property type="entry name" value="MFS_trans_sf"/>
</dbReference>
<evidence type="ECO:0000313" key="10">
    <source>
        <dbReference type="EMBL" id="RYP10375.1"/>
    </source>
</evidence>
<evidence type="ECO:0000256" key="3">
    <source>
        <dbReference type="ARBA" id="ARBA00007168"/>
    </source>
</evidence>
<evidence type="ECO:0000256" key="6">
    <source>
        <dbReference type="ARBA" id="ARBA00022989"/>
    </source>
</evidence>
<dbReference type="InterPro" id="IPR007603">
    <property type="entry name" value="Choline_transptr-like"/>
</dbReference>
<keyword evidence="6 9" id="KW-1133">Transmembrane helix</keyword>
<proteinExistence type="inferred from homology"/>
<feature type="transmembrane region" description="Helical" evidence="9">
    <location>
        <begin position="156"/>
        <end position="185"/>
    </location>
</feature>
<comment type="similarity">
    <text evidence="3">Belongs to the CTL (choline transporter-like) family.</text>
</comment>
<feature type="transmembrane region" description="Helical" evidence="9">
    <location>
        <begin position="130"/>
        <end position="150"/>
    </location>
</feature>
<comment type="caution">
    <text evidence="10">The sequence shown here is derived from an EMBL/GenBank/DDBJ whole genome shotgun (WGS) entry which is preliminary data.</text>
</comment>
<feature type="transmembrane region" description="Helical" evidence="9">
    <location>
        <begin position="548"/>
        <end position="569"/>
    </location>
</feature>
<accession>A0A4Q4TSG0</accession>
<dbReference type="Proteomes" id="UP000293360">
    <property type="component" value="Unassembled WGS sequence"/>
</dbReference>
<evidence type="ECO:0000256" key="5">
    <source>
        <dbReference type="ARBA" id="ARBA00022692"/>
    </source>
</evidence>
<dbReference type="SUPFAM" id="SSF103473">
    <property type="entry name" value="MFS general substrate transporter"/>
    <property type="match status" value="1"/>
</dbReference>
<feature type="compositionally biased region" description="Low complexity" evidence="8">
    <location>
        <begin position="427"/>
        <end position="438"/>
    </location>
</feature>
<evidence type="ECO:0000256" key="7">
    <source>
        <dbReference type="ARBA" id="ARBA00023136"/>
    </source>
</evidence>
<feature type="transmembrane region" description="Helical" evidence="9">
    <location>
        <begin position="718"/>
        <end position="736"/>
    </location>
</feature>
<dbReference type="PANTHER" id="PTHR12385">
    <property type="entry name" value="CHOLINE TRANSPORTER-LIKE (SLC FAMILY 44)"/>
    <property type="match status" value="1"/>
</dbReference>
<reference evidence="10 11" key="1">
    <citation type="submission" date="2018-06" db="EMBL/GenBank/DDBJ databases">
        <title>Complete Genomes of Monosporascus.</title>
        <authorList>
            <person name="Robinson A.J."/>
            <person name="Natvig D.O."/>
        </authorList>
    </citation>
    <scope>NUCLEOTIDE SEQUENCE [LARGE SCALE GENOMIC DNA]</scope>
    <source>
        <strain evidence="10 11">CBS 110550</strain>
    </source>
</reference>
<feature type="compositionally biased region" description="Low complexity" evidence="8">
    <location>
        <begin position="400"/>
        <end position="414"/>
    </location>
</feature>
<feature type="transmembrane region" description="Helical" evidence="9">
    <location>
        <begin position="471"/>
        <end position="492"/>
    </location>
</feature>
<dbReference type="GO" id="GO:0022857">
    <property type="term" value="F:transmembrane transporter activity"/>
    <property type="evidence" value="ECO:0007669"/>
    <property type="project" value="InterPro"/>
</dbReference>
<feature type="transmembrane region" description="Helical" evidence="9">
    <location>
        <begin position="96"/>
        <end position="118"/>
    </location>
</feature>
<feature type="transmembrane region" description="Helical" evidence="9">
    <location>
        <begin position="575"/>
        <end position="594"/>
    </location>
</feature>
<evidence type="ECO:0000256" key="4">
    <source>
        <dbReference type="ARBA" id="ARBA00015388"/>
    </source>
</evidence>
<evidence type="ECO:0000256" key="9">
    <source>
        <dbReference type="SAM" id="Phobius"/>
    </source>
</evidence>
<feature type="transmembrane region" description="Helical" evidence="9">
    <location>
        <begin position="854"/>
        <end position="875"/>
    </location>
</feature>
<dbReference type="Pfam" id="PF04515">
    <property type="entry name" value="Choline_transpo"/>
    <property type="match status" value="1"/>
</dbReference>
<comment type="subcellular location">
    <subcellularLocation>
        <location evidence="2">Cell membrane</location>
        <topology evidence="2">Multi-pass membrane protein</topology>
    </subcellularLocation>
</comment>
<evidence type="ECO:0000313" key="11">
    <source>
        <dbReference type="Proteomes" id="UP000293360"/>
    </source>
</evidence>
<evidence type="ECO:0000256" key="8">
    <source>
        <dbReference type="SAM" id="MobiDB-lite"/>
    </source>
</evidence>
<comment type="function">
    <text evidence="1">Probably involved in transport through the plasma membrane.</text>
</comment>
<feature type="transmembrane region" description="Helical" evidence="9">
    <location>
        <begin position="206"/>
        <end position="232"/>
    </location>
</feature>
<feature type="transmembrane region" description="Helical" evidence="9">
    <location>
        <begin position="615"/>
        <end position="637"/>
    </location>
</feature>
<feature type="region of interest" description="Disordered" evidence="8">
    <location>
        <begin position="397"/>
        <end position="450"/>
    </location>
</feature>
<keyword evidence="7 9" id="KW-0472">Membrane</keyword>
<keyword evidence="11" id="KW-1185">Reference proteome</keyword>